<accession>A0A834M2Y8</accession>
<organism evidence="2 3">
    <name type="scientific">Rhynchophorus ferrugineus</name>
    <name type="common">Red palm weevil</name>
    <name type="synonym">Curculio ferrugineus</name>
    <dbReference type="NCBI Taxonomy" id="354439"/>
    <lineage>
        <taxon>Eukaryota</taxon>
        <taxon>Metazoa</taxon>
        <taxon>Ecdysozoa</taxon>
        <taxon>Arthropoda</taxon>
        <taxon>Hexapoda</taxon>
        <taxon>Insecta</taxon>
        <taxon>Pterygota</taxon>
        <taxon>Neoptera</taxon>
        <taxon>Endopterygota</taxon>
        <taxon>Coleoptera</taxon>
        <taxon>Polyphaga</taxon>
        <taxon>Cucujiformia</taxon>
        <taxon>Curculionidae</taxon>
        <taxon>Dryophthorinae</taxon>
        <taxon>Rhynchophorus</taxon>
    </lineage>
</organism>
<feature type="chain" id="PRO_5032909536" evidence="1">
    <location>
        <begin position="23"/>
        <end position="81"/>
    </location>
</feature>
<proteinExistence type="predicted"/>
<comment type="caution">
    <text evidence="2">The sequence shown here is derived from an EMBL/GenBank/DDBJ whole genome shotgun (WGS) entry which is preliminary data.</text>
</comment>
<reference evidence="2" key="1">
    <citation type="submission" date="2020-08" db="EMBL/GenBank/DDBJ databases">
        <title>Genome sequencing and assembly of the red palm weevil Rhynchophorus ferrugineus.</title>
        <authorList>
            <person name="Dias G.B."/>
            <person name="Bergman C.M."/>
            <person name="Manee M."/>
        </authorList>
    </citation>
    <scope>NUCLEOTIDE SEQUENCE</scope>
    <source>
        <strain evidence="2">AA-2017</strain>
        <tissue evidence="2">Whole larva</tissue>
    </source>
</reference>
<dbReference type="Proteomes" id="UP000625711">
    <property type="component" value="Unassembled WGS sequence"/>
</dbReference>
<protein>
    <submittedName>
        <fullName evidence="2">Uncharacterized protein</fullName>
    </submittedName>
</protein>
<evidence type="ECO:0000313" key="2">
    <source>
        <dbReference type="EMBL" id="KAF7265711.1"/>
    </source>
</evidence>
<keyword evidence="3" id="KW-1185">Reference proteome</keyword>
<evidence type="ECO:0000313" key="3">
    <source>
        <dbReference type="Proteomes" id="UP000625711"/>
    </source>
</evidence>
<feature type="signal peptide" evidence="1">
    <location>
        <begin position="1"/>
        <end position="22"/>
    </location>
</feature>
<keyword evidence="1" id="KW-0732">Signal</keyword>
<gene>
    <name evidence="2" type="ORF">GWI33_020794</name>
</gene>
<dbReference type="OrthoDB" id="6425201at2759"/>
<dbReference type="AlphaFoldDB" id="A0A834M2Y8"/>
<dbReference type="EMBL" id="JAACXV010014584">
    <property type="protein sequence ID" value="KAF7265711.1"/>
    <property type="molecule type" value="Genomic_DNA"/>
</dbReference>
<sequence>MDLSKIIQMMLLLLIILVVAFADEKTEIEEKPDNISDGLDSKDNRDKRHYKNRGTGPVLTFVKTDKNANYKWGVRHHVGHH</sequence>
<name>A0A834M2Y8_RHYFE</name>
<evidence type="ECO:0000256" key="1">
    <source>
        <dbReference type="SAM" id="SignalP"/>
    </source>
</evidence>